<protein>
    <submittedName>
        <fullName evidence="2">Uncharacterized protein</fullName>
    </submittedName>
</protein>
<dbReference type="AlphaFoldDB" id="A0A6J4QQH0"/>
<proteinExistence type="predicted"/>
<sequence>MLLTSKKTSSKSDYSGNGVPDGATMGRSSVPELPYGGLLLFGDLPELYGVDCWSLGDSP</sequence>
<evidence type="ECO:0000313" key="2">
    <source>
        <dbReference type="EMBL" id="CAA9451920.1"/>
    </source>
</evidence>
<accession>A0A6J4QQH0</accession>
<feature type="region of interest" description="Disordered" evidence="1">
    <location>
        <begin position="1"/>
        <end position="27"/>
    </location>
</feature>
<evidence type="ECO:0000256" key="1">
    <source>
        <dbReference type="SAM" id="MobiDB-lite"/>
    </source>
</evidence>
<reference evidence="2" key="1">
    <citation type="submission" date="2020-02" db="EMBL/GenBank/DDBJ databases">
        <authorList>
            <person name="Meier V. D."/>
        </authorList>
    </citation>
    <scope>NUCLEOTIDE SEQUENCE</scope>
    <source>
        <strain evidence="2">AVDCRST_MAG14</strain>
    </source>
</reference>
<dbReference type="EMBL" id="CADCVG010000044">
    <property type="protein sequence ID" value="CAA9451920.1"/>
    <property type="molecule type" value="Genomic_DNA"/>
</dbReference>
<name>A0A6J4QQH0_9ACTN</name>
<organism evidence="2">
    <name type="scientific">uncultured Rubrobacteraceae bacterium</name>
    <dbReference type="NCBI Taxonomy" id="349277"/>
    <lineage>
        <taxon>Bacteria</taxon>
        <taxon>Bacillati</taxon>
        <taxon>Actinomycetota</taxon>
        <taxon>Rubrobacteria</taxon>
        <taxon>Rubrobacterales</taxon>
        <taxon>Rubrobacteraceae</taxon>
        <taxon>environmental samples</taxon>
    </lineage>
</organism>
<gene>
    <name evidence="2" type="ORF">AVDCRST_MAG14-1041</name>
</gene>